<protein>
    <submittedName>
        <fullName evidence="1">Uncharacterized protein</fullName>
    </submittedName>
</protein>
<accession>A0A8J2NST8</accession>
<organism evidence="1 2">
    <name type="scientific">Allacma fusca</name>
    <dbReference type="NCBI Taxonomy" id="39272"/>
    <lineage>
        <taxon>Eukaryota</taxon>
        <taxon>Metazoa</taxon>
        <taxon>Ecdysozoa</taxon>
        <taxon>Arthropoda</taxon>
        <taxon>Hexapoda</taxon>
        <taxon>Collembola</taxon>
        <taxon>Symphypleona</taxon>
        <taxon>Sminthuridae</taxon>
        <taxon>Allacma</taxon>
    </lineage>
</organism>
<reference evidence="1" key="1">
    <citation type="submission" date="2021-06" db="EMBL/GenBank/DDBJ databases">
        <authorList>
            <person name="Hodson N. C."/>
            <person name="Mongue J. A."/>
            <person name="Jaron S. K."/>
        </authorList>
    </citation>
    <scope>NUCLEOTIDE SEQUENCE</scope>
</reference>
<name>A0A8J2NST8_9HEXA</name>
<evidence type="ECO:0000313" key="2">
    <source>
        <dbReference type="Proteomes" id="UP000708208"/>
    </source>
</evidence>
<gene>
    <name evidence="1" type="ORF">AFUS01_LOCUS2489</name>
</gene>
<comment type="caution">
    <text evidence="1">The sequence shown here is derived from an EMBL/GenBank/DDBJ whole genome shotgun (WGS) entry which is preliminary data.</text>
</comment>
<dbReference type="Proteomes" id="UP000708208">
    <property type="component" value="Unassembled WGS sequence"/>
</dbReference>
<proteinExistence type="predicted"/>
<keyword evidence="2" id="KW-1185">Reference proteome</keyword>
<evidence type="ECO:0000313" key="1">
    <source>
        <dbReference type="EMBL" id="CAG7677707.1"/>
    </source>
</evidence>
<dbReference type="EMBL" id="CAJVCH010014217">
    <property type="protein sequence ID" value="CAG7677707.1"/>
    <property type="molecule type" value="Genomic_DNA"/>
</dbReference>
<sequence length="119" mass="12934">MILLFAHLNSLKSTTSSELKDGGYGRAGEGGLSNDLSNNKARYFPYISILSIPRFIRNVEGLVRWAGVRISSAFGSTTYTLRTLSHQLHPQTNLFNHSHVSICICVAGCCGLELVCSAT</sequence>
<dbReference type="AlphaFoldDB" id="A0A8J2NST8"/>